<reference evidence="2 3" key="1">
    <citation type="submission" date="2016-10" db="EMBL/GenBank/DDBJ databases">
        <title>Genome Sequence of Pseudomonas putida GM4FR.</title>
        <authorList>
            <person name="Poehlein A."/>
            <person name="Wemheuer F."/>
            <person name="Hollensteiner J."/>
            <person name="Wemheuer B."/>
        </authorList>
    </citation>
    <scope>NUCLEOTIDE SEQUENCE [LARGE SCALE GENOMIC DNA]</scope>
    <source>
        <strain evidence="2 3">GM4FR</strain>
    </source>
</reference>
<evidence type="ECO:0000313" key="2">
    <source>
        <dbReference type="EMBL" id="OLS60532.1"/>
    </source>
</evidence>
<name>A0A1Q9QZR6_PSEPU</name>
<organism evidence="2 3">
    <name type="scientific">Pseudomonas putida</name>
    <name type="common">Arthrobacter siderocapsulatus</name>
    <dbReference type="NCBI Taxonomy" id="303"/>
    <lineage>
        <taxon>Bacteria</taxon>
        <taxon>Pseudomonadati</taxon>
        <taxon>Pseudomonadota</taxon>
        <taxon>Gammaproteobacteria</taxon>
        <taxon>Pseudomonadales</taxon>
        <taxon>Pseudomonadaceae</taxon>
        <taxon>Pseudomonas</taxon>
    </lineage>
</organism>
<protein>
    <recommendedName>
        <fullName evidence="4">Lipoprotein</fullName>
    </recommendedName>
</protein>
<dbReference type="RefSeq" id="WP_075805292.1">
    <property type="nucleotide sequence ID" value="NZ_MKZO01000045.1"/>
</dbReference>
<accession>A0A1Q9QZR6</accession>
<gene>
    <name evidence="2" type="ORF">PSEMO_45750</name>
</gene>
<proteinExistence type="predicted"/>
<keyword evidence="1" id="KW-0732">Signal</keyword>
<comment type="caution">
    <text evidence="2">The sequence shown here is derived from an EMBL/GenBank/DDBJ whole genome shotgun (WGS) entry which is preliminary data.</text>
</comment>
<dbReference type="Proteomes" id="UP000186736">
    <property type="component" value="Unassembled WGS sequence"/>
</dbReference>
<dbReference type="EMBL" id="MKZO01000045">
    <property type="protein sequence ID" value="OLS60532.1"/>
    <property type="molecule type" value="Genomic_DNA"/>
</dbReference>
<feature type="signal peptide" evidence="1">
    <location>
        <begin position="1"/>
        <end position="19"/>
    </location>
</feature>
<evidence type="ECO:0008006" key="4">
    <source>
        <dbReference type="Google" id="ProtNLM"/>
    </source>
</evidence>
<dbReference type="OrthoDB" id="6000523at2"/>
<dbReference type="AlphaFoldDB" id="A0A1Q9QZR6"/>
<sequence length="115" mass="12070">MRIALALLAATLLAGCASSAMNSARSGQPDRIINSTKEAAKVAECVQFSWQDEAVFGVDASGYLERTAQGITVSTRGGEYFTDISQAGGGSVVKFYAQKDDALAQRRMAALATCL</sequence>
<evidence type="ECO:0000256" key="1">
    <source>
        <dbReference type="SAM" id="SignalP"/>
    </source>
</evidence>
<dbReference type="PROSITE" id="PS51257">
    <property type="entry name" value="PROKAR_LIPOPROTEIN"/>
    <property type="match status" value="1"/>
</dbReference>
<evidence type="ECO:0000313" key="3">
    <source>
        <dbReference type="Proteomes" id="UP000186736"/>
    </source>
</evidence>
<feature type="chain" id="PRO_5012887008" description="Lipoprotein" evidence="1">
    <location>
        <begin position="20"/>
        <end position="115"/>
    </location>
</feature>